<dbReference type="KEGG" id="aqu:109589296"/>
<evidence type="ECO:0000313" key="1">
    <source>
        <dbReference type="EnsemblMetazoa" id="XP_019860959.1"/>
    </source>
</evidence>
<dbReference type="GeneID" id="109589296"/>
<name>A0AAN0JVM9_AMPQE</name>
<accession>A0AAN0JVM9</accession>
<organism evidence="1 2">
    <name type="scientific">Amphimedon queenslandica</name>
    <name type="common">Sponge</name>
    <dbReference type="NCBI Taxonomy" id="400682"/>
    <lineage>
        <taxon>Eukaryota</taxon>
        <taxon>Metazoa</taxon>
        <taxon>Porifera</taxon>
        <taxon>Demospongiae</taxon>
        <taxon>Heteroscleromorpha</taxon>
        <taxon>Haplosclerida</taxon>
        <taxon>Niphatidae</taxon>
        <taxon>Amphimedon</taxon>
    </lineage>
</organism>
<protein>
    <submittedName>
        <fullName evidence="1">Uncharacterized protein</fullName>
    </submittedName>
</protein>
<dbReference type="AlphaFoldDB" id="A0AAN0JVM9"/>
<reference evidence="2" key="1">
    <citation type="journal article" date="2010" name="Nature">
        <title>The Amphimedon queenslandica genome and the evolution of animal complexity.</title>
        <authorList>
            <person name="Srivastava M."/>
            <person name="Simakov O."/>
            <person name="Chapman J."/>
            <person name="Fahey B."/>
            <person name="Gauthier M.E."/>
            <person name="Mitros T."/>
            <person name="Richards G.S."/>
            <person name="Conaco C."/>
            <person name="Dacre M."/>
            <person name="Hellsten U."/>
            <person name="Larroux C."/>
            <person name="Putnam N.H."/>
            <person name="Stanke M."/>
            <person name="Adamska M."/>
            <person name="Darling A."/>
            <person name="Degnan S.M."/>
            <person name="Oakley T.H."/>
            <person name="Plachetzki D.C."/>
            <person name="Zhai Y."/>
            <person name="Adamski M."/>
            <person name="Calcino A."/>
            <person name="Cummins S.F."/>
            <person name="Goodstein D.M."/>
            <person name="Harris C."/>
            <person name="Jackson D.J."/>
            <person name="Leys S.P."/>
            <person name="Shu S."/>
            <person name="Woodcroft B.J."/>
            <person name="Vervoort M."/>
            <person name="Kosik K.S."/>
            <person name="Manning G."/>
            <person name="Degnan B.M."/>
            <person name="Rokhsar D.S."/>
        </authorList>
    </citation>
    <scope>NUCLEOTIDE SEQUENCE [LARGE SCALE GENOMIC DNA]</scope>
</reference>
<keyword evidence="2" id="KW-1185">Reference proteome</keyword>
<proteinExistence type="predicted"/>
<dbReference type="RefSeq" id="XP_019860959.1">
    <property type="nucleotide sequence ID" value="XM_020005400.1"/>
</dbReference>
<evidence type="ECO:0000313" key="2">
    <source>
        <dbReference type="Proteomes" id="UP000007879"/>
    </source>
</evidence>
<dbReference type="EnsemblMetazoa" id="XM_020005400.1">
    <property type="protein sequence ID" value="XP_019860959.1"/>
    <property type="gene ID" value="LOC109589296"/>
</dbReference>
<dbReference type="Proteomes" id="UP000007879">
    <property type="component" value="Unassembled WGS sequence"/>
</dbReference>
<sequence length="163" mass="19066">MMYNVLGVIKELKRPLDKLKEFLLCTYEGYDSKLKSKLDSCSDISSLFHVIRGECSLTNISLLEAVAKKFDFIEEVWEYIMEYKETLQKFCWLLLDICKVDDLRSIVVPSKPQPHLQCITFILNWEPEEHVLKDIKEILAKITEPYGRLIIIKIVCIESIPHD</sequence>
<reference evidence="1" key="2">
    <citation type="submission" date="2024-06" db="UniProtKB">
        <authorList>
            <consortium name="EnsemblMetazoa"/>
        </authorList>
    </citation>
    <scope>IDENTIFICATION</scope>
</reference>